<protein>
    <submittedName>
        <fullName evidence="1">Uncharacterized protein</fullName>
    </submittedName>
</protein>
<dbReference type="Proteomes" id="UP000254331">
    <property type="component" value="Unassembled WGS sequence"/>
</dbReference>
<name>A0A379FCS9_PROVU</name>
<reference evidence="1 2" key="1">
    <citation type="submission" date="2018-06" db="EMBL/GenBank/DDBJ databases">
        <authorList>
            <consortium name="Pathogen Informatics"/>
            <person name="Doyle S."/>
        </authorList>
    </citation>
    <scope>NUCLEOTIDE SEQUENCE [LARGE SCALE GENOMIC DNA]</scope>
    <source>
        <strain evidence="1 2">NCTC10376</strain>
    </source>
</reference>
<gene>
    <name evidence="1" type="ORF">NCTC10376_03338</name>
</gene>
<evidence type="ECO:0000313" key="1">
    <source>
        <dbReference type="EMBL" id="SUC17395.1"/>
    </source>
</evidence>
<proteinExistence type="predicted"/>
<dbReference type="EMBL" id="UGTW01000001">
    <property type="protein sequence ID" value="SUC17395.1"/>
    <property type="molecule type" value="Genomic_DNA"/>
</dbReference>
<evidence type="ECO:0000313" key="2">
    <source>
        <dbReference type="Proteomes" id="UP000254331"/>
    </source>
</evidence>
<sequence length="105" mass="11901">MSEDNNKNTPNTMTSDIGRLFKDICAQISEQTKMINALNDANASLRANMLLSFRISNLLLNSVLSKEEKDAAYNSFYNSINKGENDILESRQLEYLKLIFSRSDS</sequence>
<dbReference type="AlphaFoldDB" id="A0A379FCS9"/>
<accession>A0A379FCS9</accession>
<dbReference type="RefSeq" id="WP_115370825.1">
    <property type="nucleotide sequence ID" value="NZ_UGTW01000001.1"/>
</dbReference>
<organism evidence="1 2">
    <name type="scientific">Proteus vulgaris</name>
    <dbReference type="NCBI Taxonomy" id="585"/>
    <lineage>
        <taxon>Bacteria</taxon>
        <taxon>Pseudomonadati</taxon>
        <taxon>Pseudomonadota</taxon>
        <taxon>Gammaproteobacteria</taxon>
        <taxon>Enterobacterales</taxon>
        <taxon>Morganellaceae</taxon>
        <taxon>Proteus</taxon>
    </lineage>
</organism>